<keyword evidence="1" id="KW-0328">Glycosyltransferase</keyword>
<dbReference type="AlphaFoldDB" id="A0A3S3ZVC6"/>
<reference evidence="5 6" key="1">
    <citation type="submission" date="2018-11" db="EMBL/GenBank/DDBJ databases">
        <title>Rhodococcus spongicola sp. nov. and Rhodococcus xishaensis sp. nov. from marine sponges.</title>
        <authorList>
            <person name="Li L."/>
            <person name="Lin H.W."/>
        </authorList>
    </citation>
    <scope>NUCLEOTIDE SEQUENCE [LARGE SCALE GENOMIC DNA]</scope>
    <source>
        <strain evidence="5 6">CCTCC AB2014297</strain>
    </source>
</reference>
<dbReference type="PANTHER" id="PTHR12526">
    <property type="entry name" value="GLYCOSYLTRANSFERASE"/>
    <property type="match status" value="1"/>
</dbReference>
<organism evidence="5 6">
    <name type="scientific">Prescottella agglutinans</name>
    <dbReference type="NCBI Taxonomy" id="1644129"/>
    <lineage>
        <taxon>Bacteria</taxon>
        <taxon>Bacillati</taxon>
        <taxon>Actinomycetota</taxon>
        <taxon>Actinomycetes</taxon>
        <taxon>Mycobacteriales</taxon>
        <taxon>Nocardiaceae</taxon>
        <taxon>Prescottella</taxon>
    </lineage>
</organism>
<dbReference type="OrthoDB" id="9810929at2"/>
<comment type="caution">
    <text evidence="5">The sequence shown here is derived from an EMBL/GenBank/DDBJ whole genome shotgun (WGS) entry which is preliminary data.</text>
</comment>
<evidence type="ECO:0000313" key="6">
    <source>
        <dbReference type="Proteomes" id="UP000286208"/>
    </source>
</evidence>
<evidence type="ECO:0000313" key="5">
    <source>
        <dbReference type="EMBL" id="RVW09153.1"/>
    </source>
</evidence>
<keyword evidence="6" id="KW-1185">Reference proteome</keyword>
<dbReference type="Gene3D" id="3.40.50.2000">
    <property type="entry name" value="Glycogen Phosphorylase B"/>
    <property type="match status" value="2"/>
</dbReference>
<dbReference type="RefSeq" id="WP_127916575.1">
    <property type="nucleotide sequence ID" value="NZ_RKLP01000006.1"/>
</dbReference>
<feature type="domain" description="Glycosyl transferase family 1" evidence="3">
    <location>
        <begin position="208"/>
        <end position="369"/>
    </location>
</feature>
<protein>
    <submittedName>
        <fullName evidence="5">Glycosyltransferase family 1 protein</fullName>
    </submittedName>
</protein>
<evidence type="ECO:0000256" key="2">
    <source>
        <dbReference type="ARBA" id="ARBA00022679"/>
    </source>
</evidence>
<feature type="domain" description="Glycosyltransferase subfamily 4-like N-terminal" evidence="4">
    <location>
        <begin position="22"/>
        <end position="196"/>
    </location>
</feature>
<evidence type="ECO:0000259" key="4">
    <source>
        <dbReference type="Pfam" id="PF13439"/>
    </source>
</evidence>
<dbReference type="Pfam" id="PF13439">
    <property type="entry name" value="Glyco_transf_4"/>
    <property type="match status" value="1"/>
</dbReference>
<name>A0A3S3ZVC6_9NOCA</name>
<dbReference type="Proteomes" id="UP000286208">
    <property type="component" value="Unassembled WGS sequence"/>
</dbReference>
<gene>
    <name evidence="5" type="ORF">EGT67_13485</name>
</gene>
<keyword evidence="2 5" id="KW-0808">Transferase</keyword>
<dbReference type="Pfam" id="PF00534">
    <property type="entry name" value="Glycos_transf_1"/>
    <property type="match status" value="1"/>
</dbReference>
<evidence type="ECO:0000259" key="3">
    <source>
        <dbReference type="Pfam" id="PF00534"/>
    </source>
</evidence>
<evidence type="ECO:0000256" key="1">
    <source>
        <dbReference type="ARBA" id="ARBA00022676"/>
    </source>
</evidence>
<dbReference type="EMBL" id="RKLP01000006">
    <property type="protein sequence ID" value="RVW09153.1"/>
    <property type="molecule type" value="Genomic_DNA"/>
</dbReference>
<sequence length="405" mass="43599">MKIAMVSCHANPLAAMGGVDSGGQNVHVAALSAALVGHGHEVVVFTRRDSEAAPDVVRAPDGYDLVHVPAGPPEKVPKDELLPHMQEFACGLRDHFSRYDFDVVHSHFWTSGLTASLASRTCNLPVVHTFHALGIVKRRYQGAADTSPPERIPLECKLGQSVDAVAATCSDEVFELVRMGVPRSHITVVPSGVDVEEFRPDGPRAPRSDRLRLTSIGRLVPRKGFDVAIRSLPKLPYAELVIAGGPADGDVADDVEGQRLLALAVDLGVADRLAMPGPIPRTLMPELLRSTDVVVCSPWYEPFGIVPLEAMACSKPVVASAVGGLTDTVVDSITGIHVPPRNSDALARALHGLLGEPVRREEFGHAGRDRAVQRYSWDRIADETERIYESVTRHHLARSAGSVGR</sequence>
<dbReference type="GO" id="GO:0016757">
    <property type="term" value="F:glycosyltransferase activity"/>
    <property type="evidence" value="ECO:0007669"/>
    <property type="project" value="UniProtKB-KW"/>
</dbReference>
<dbReference type="PANTHER" id="PTHR12526:SF635">
    <property type="entry name" value="GLYCOSYL TRANSFERASE GROUP 1"/>
    <property type="match status" value="1"/>
</dbReference>
<accession>A0A3S3ZVC6</accession>
<dbReference type="InterPro" id="IPR001296">
    <property type="entry name" value="Glyco_trans_1"/>
</dbReference>
<dbReference type="SUPFAM" id="SSF53756">
    <property type="entry name" value="UDP-Glycosyltransferase/glycogen phosphorylase"/>
    <property type="match status" value="1"/>
</dbReference>
<proteinExistence type="predicted"/>
<dbReference type="InterPro" id="IPR028098">
    <property type="entry name" value="Glyco_trans_4-like_N"/>
</dbReference>